<dbReference type="Proteomes" id="UP000316621">
    <property type="component" value="Chromosome 8"/>
</dbReference>
<gene>
    <name evidence="1" type="ORF">C5167_050974</name>
</gene>
<keyword evidence="2" id="KW-1185">Reference proteome</keyword>
<organism evidence="1 2">
    <name type="scientific">Papaver somniferum</name>
    <name type="common">Opium poppy</name>
    <dbReference type="NCBI Taxonomy" id="3469"/>
    <lineage>
        <taxon>Eukaryota</taxon>
        <taxon>Viridiplantae</taxon>
        <taxon>Streptophyta</taxon>
        <taxon>Embryophyta</taxon>
        <taxon>Tracheophyta</taxon>
        <taxon>Spermatophyta</taxon>
        <taxon>Magnoliopsida</taxon>
        <taxon>Ranunculales</taxon>
        <taxon>Papaveraceae</taxon>
        <taxon>Papaveroideae</taxon>
        <taxon>Papaver</taxon>
    </lineage>
</organism>
<evidence type="ECO:0000313" key="2">
    <source>
        <dbReference type="Proteomes" id="UP000316621"/>
    </source>
</evidence>
<proteinExistence type="predicted"/>
<protein>
    <submittedName>
        <fullName evidence="1">Uncharacterized protein</fullName>
    </submittedName>
</protein>
<sequence>MAYNQLQLALQWFQVQQQDGTSRLGHLTRDVLTLMGAFSVGDYFPAFGWVDILTGLTGRMNKTHADMDALGFDDNLISDFYSP</sequence>
<evidence type="ECO:0000313" key="1">
    <source>
        <dbReference type="EMBL" id="RZC75494.1"/>
    </source>
</evidence>
<reference evidence="1 2" key="1">
    <citation type="journal article" date="2018" name="Science">
        <title>The opium poppy genome and morphinan production.</title>
        <authorList>
            <person name="Guo L."/>
            <person name="Winzer T."/>
            <person name="Yang X."/>
            <person name="Li Y."/>
            <person name="Ning Z."/>
            <person name="He Z."/>
            <person name="Teodor R."/>
            <person name="Lu Y."/>
            <person name="Bowser T.A."/>
            <person name="Graham I.A."/>
            <person name="Ye K."/>
        </authorList>
    </citation>
    <scope>NUCLEOTIDE SEQUENCE [LARGE SCALE GENOMIC DNA]</scope>
    <source>
        <strain evidence="2">cv. HN1</strain>
        <tissue evidence="1">Leaves</tissue>
    </source>
</reference>
<dbReference type="AlphaFoldDB" id="A0A4Y7KQ50"/>
<name>A0A4Y7KQ50_PAPSO</name>
<dbReference type="Gramene" id="RZC75494">
    <property type="protein sequence ID" value="RZC75494"/>
    <property type="gene ID" value="C5167_050974"/>
</dbReference>
<dbReference type="EMBL" id="CM010722">
    <property type="protein sequence ID" value="RZC75494.1"/>
    <property type="molecule type" value="Genomic_DNA"/>
</dbReference>
<accession>A0A4Y7KQ50</accession>